<feature type="non-terminal residue" evidence="12">
    <location>
        <position position="243"/>
    </location>
</feature>
<evidence type="ECO:0000256" key="5">
    <source>
        <dbReference type="ARBA" id="ARBA00023065"/>
    </source>
</evidence>
<dbReference type="EMBL" id="JI182366">
    <property type="protein sequence ID" value="ADY48740.1"/>
    <property type="molecule type" value="mRNA"/>
</dbReference>
<dbReference type="GO" id="GO:0046933">
    <property type="term" value="F:proton-transporting ATP synthase activity, rotational mechanism"/>
    <property type="evidence" value="ECO:0007669"/>
    <property type="project" value="InterPro"/>
</dbReference>
<dbReference type="InterPro" id="IPR000711">
    <property type="entry name" value="ATPase_OSCP/dsu"/>
</dbReference>
<evidence type="ECO:0000256" key="11">
    <source>
        <dbReference type="ARBA" id="ARBA00078525"/>
    </source>
</evidence>
<evidence type="ECO:0000256" key="7">
    <source>
        <dbReference type="ARBA" id="ARBA00023310"/>
    </source>
</evidence>
<keyword evidence="6" id="KW-0472">Membrane</keyword>
<name>F1LF36_ASCSU</name>
<evidence type="ECO:0000256" key="8">
    <source>
        <dbReference type="ARBA" id="ARBA00033369"/>
    </source>
</evidence>
<comment type="subcellular location">
    <subcellularLocation>
        <location evidence="1">Membrane</location>
    </subcellularLocation>
</comment>
<dbReference type="PROSITE" id="PS00389">
    <property type="entry name" value="ATPASE_DELTA"/>
    <property type="match status" value="1"/>
</dbReference>
<proteinExistence type="evidence at transcript level"/>
<protein>
    <recommendedName>
        <fullName evidence="10">ATP synthase peripheral stalk subunit OSCP, mitochondrial</fullName>
    </recommendedName>
    <alternativeName>
        <fullName evidence="11">ATP synthase subunit O</fullName>
    </alternativeName>
    <alternativeName>
        <fullName evidence="8">Oligomycin sensitivity conferral protein</fullName>
    </alternativeName>
</protein>
<keyword evidence="4" id="KW-0375">Hydrogen ion transport</keyword>
<dbReference type="AlphaFoldDB" id="F1LF36"/>
<comment type="subunit">
    <text evidence="9">Component of the ATP synthase complex composed at least of ATP5F1A/subunit alpha, ATP5F1B/subunit beta, ATP5MC1/subunit c (homooctomer), MT-ATP6/subunit a, MT-ATP8/subunit 8, ATP5ME/subunit e, ATP5MF/subunit f, ATP5MG/subunit g, ATP5MK/subunit k, ATP5MJ/subunit j, ATP5F1C/subunit gamma, ATP5F1D/subunit delta, ATP5F1E/subunit epsilon, ATP5PF/subunit F6, ATP5PB/subunit b, ATP5PD/subunit d, ATP5PO/subunit OSCP. ATP synthase complex consists of a soluble F(1) head domain (subunits alpha(3) and beta(3)) - the catalytic core - and a membrane F(0) domain - the membrane proton channel (subunits c, a, 8, e, f, g, k and j). These two domains are linked by a central stalk (subunits gamma, delta, and epsilon) rotating inside the F1 region and a stationary peripheral stalk (subunits F6, b, d, and OSCP).</text>
</comment>
<dbReference type="Gene3D" id="1.10.520.20">
    <property type="entry name" value="N-terminal domain of the delta subunit of the F1F0-ATP synthase"/>
    <property type="match status" value="1"/>
</dbReference>
<keyword evidence="7" id="KW-0066">ATP synthesis</keyword>
<comment type="similarity">
    <text evidence="2">Belongs to the ATPase delta chain family.</text>
</comment>
<dbReference type="SUPFAM" id="SSF47928">
    <property type="entry name" value="N-terminal domain of the delta subunit of the F1F0-ATP synthase"/>
    <property type="match status" value="1"/>
</dbReference>
<evidence type="ECO:0000256" key="2">
    <source>
        <dbReference type="ARBA" id="ARBA00007046"/>
    </source>
</evidence>
<accession>F1LF36</accession>
<evidence type="ECO:0000256" key="6">
    <source>
        <dbReference type="ARBA" id="ARBA00023136"/>
    </source>
</evidence>
<dbReference type="InterPro" id="IPR020781">
    <property type="entry name" value="ATPase_OSCP/d_CS"/>
</dbReference>
<evidence type="ECO:0000256" key="9">
    <source>
        <dbReference type="ARBA" id="ARBA00064647"/>
    </source>
</evidence>
<keyword evidence="3" id="KW-0813">Transport</keyword>
<dbReference type="PRINTS" id="PR00125">
    <property type="entry name" value="ATPASEDELTA"/>
</dbReference>
<dbReference type="PANTHER" id="PTHR11910">
    <property type="entry name" value="ATP SYNTHASE DELTA CHAIN"/>
    <property type="match status" value="1"/>
</dbReference>
<evidence type="ECO:0000256" key="3">
    <source>
        <dbReference type="ARBA" id="ARBA00022448"/>
    </source>
</evidence>
<evidence type="ECO:0000256" key="4">
    <source>
        <dbReference type="ARBA" id="ARBA00022781"/>
    </source>
</evidence>
<dbReference type="NCBIfam" id="TIGR01145">
    <property type="entry name" value="ATP_synt_delta"/>
    <property type="match status" value="1"/>
</dbReference>
<sequence>MSAVAQQLIRAPIQVHGIEGRYASALYSAAYKQKKLDIVDKDFTAVREVYKTNPKFREFVQDPTLKPASRKAGIQACARKLGVCKEVENFLVLMAENGRLKKLNATMKTFESIMRAHHGELFVEVTTAEPLSKAHEKSLNEALQKFAKPGQKLNISILVNPAILGGLIVNINDRYVDMSIASRIKKYEQAHFLRQSEEEIWAQLWKGHVGWGYHEKGQDLAAHKPQLAPIVNVQLPNRWPRFH</sequence>
<evidence type="ECO:0000313" key="12">
    <source>
        <dbReference type="EMBL" id="ADY48740.1"/>
    </source>
</evidence>
<evidence type="ECO:0000256" key="10">
    <source>
        <dbReference type="ARBA" id="ARBA00073432"/>
    </source>
</evidence>
<dbReference type="GO" id="GO:0016020">
    <property type="term" value="C:membrane"/>
    <property type="evidence" value="ECO:0007669"/>
    <property type="project" value="UniProtKB-SubCell"/>
</dbReference>
<reference evidence="12" key="1">
    <citation type="journal article" date="2011" name="Genome Res.">
        <title>Deep small RNA sequencing from the nematode Ascaris reveals conservation, functional diversification, and novel developmental profiles.</title>
        <authorList>
            <person name="Wang J."/>
            <person name="Czech B."/>
            <person name="Crunk A."/>
            <person name="Wallace A."/>
            <person name="Mitreva M."/>
            <person name="Hannon G.J."/>
            <person name="Davis R.E."/>
        </authorList>
    </citation>
    <scope>NUCLEOTIDE SEQUENCE</scope>
</reference>
<dbReference type="HAMAP" id="MF_01416">
    <property type="entry name" value="ATP_synth_delta_bact"/>
    <property type="match status" value="1"/>
</dbReference>
<keyword evidence="5" id="KW-0406">Ion transport</keyword>
<evidence type="ECO:0000256" key="1">
    <source>
        <dbReference type="ARBA" id="ARBA00004370"/>
    </source>
</evidence>
<dbReference type="Pfam" id="PF00213">
    <property type="entry name" value="OSCP"/>
    <property type="match status" value="1"/>
</dbReference>
<dbReference type="InterPro" id="IPR026015">
    <property type="entry name" value="ATP_synth_OSCP/delta_N_sf"/>
</dbReference>
<organism evidence="12">
    <name type="scientific">Ascaris suum</name>
    <name type="common">Pig roundworm</name>
    <name type="synonym">Ascaris lumbricoides</name>
    <dbReference type="NCBI Taxonomy" id="6253"/>
    <lineage>
        <taxon>Eukaryota</taxon>
        <taxon>Metazoa</taxon>
        <taxon>Ecdysozoa</taxon>
        <taxon>Nematoda</taxon>
        <taxon>Chromadorea</taxon>
        <taxon>Rhabditida</taxon>
        <taxon>Spirurina</taxon>
        <taxon>Ascaridomorpha</taxon>
        <taxon>Ascaridoidea</taxon>
        <taxon>Ascarididae</taxon>
        <taxon>Ascaris</taxon>
    </lineage>
</organism>